<gene>
    <name evidence="2" type="ORF">C1704_00840</name>
</gene>
<dbReference type="PANTHER" id="PTHR31687:SF3">
    <property type="entry name" value="PROTEIN URG3"/>
    <property type="match status" value="1"/>
</dbReference>
<dbReference type="InterPro" id="IPR012469">
    <property type="entry name" value="DUF1688"/>
</dbReference>
<dbReference type="Proteomes" id="UP000238605">
    <property type="component" value="Unassembled WGS sequence"/>
</dbReference>
<dbReference type="Pfam" id="PF07958">
    <property type="entry name" value="DUF1688"/>
    <property type="match status" value="1"/>
</dbReference>
<name>A0A2S5SZ99_9BURK</name>
<proteinExistence type="predicted"/>
<evidence type="ECO:0000313" key="3">
    <source>
        <dbReference type="Proteomes" id="UP000238605"/>
    </source>
</evidence>
<evidence type="ECO:0000313" key="2">
    <source>
        <dbReference type="EMBL" id="PPE68056.1"/>
    </source>
</evidence>
<feature type="region of interest" description="Disordered" evidence="1">
    <location>
        <begin position="1"/>
        <end position="21"/>
    </location>
</feature>
<keyword evidence="3" id="KW-1185">Reference proteome</keyword>
<accession>A0A2S5SZ99</accession>
<comment type="caution">
    <text evidence="2">The sequence shown here is derived from an EMBL/GenBank/DDBJ whole genome shotgun (WGS) entry which is preliminary data.</text>
</comment>
<dbReference type="AlphaFoldDB" id="A0A2S5SZ99"/>
<sequence>MSLAPFTLSHGPGWHTPVPEDHPAARLLTAEAVRSHCAAVMQPVEEGASPHFTWHADRLEVVAAYVAETIRQRYPDLAVPYHSRWRHFEAGGIDRWADLARRARLDDPLERARVRIDLVIPSVLLDAGAGPDWRYVDEARGQTLSRSEGLGVASFDLFESGAFSSRGDDHPLHSDATALAHLTPERLAEGFQVRADNPLVGLDGRAALLRRLGEVMHATPAVFGHPARLGHLLDFLLAHARDGRIAASFVLATLLRALGPVWPGRIALDGVSLGDCWRHPAPADGLVPFHKLTQWLTYSLLEPLEDAGLSVTGLDELTGLPEYRNGGLLLDHGLLRPRDPAFFERELTVDEPAVVEWRAVTVMALDRIAEAVRAQLGLTAAQFPLARVLEGGTWAAGRRIANARRGGLPPVHLASDGTVF</sequence>
<organism evidence="2 3">
    <name type="scientific">Caldimonas caldifontis</name>
    <dbReference type="NCBI Taxonomy" id="1452508"/>
    <lineage>
        <taxon>Bacteria</taxon>
        <taxon>Pseudomonadati</taxon>
        <taxon>Pseudomonadota</taxon>
        <taxon>Betaproteobacteria</taxon>
        <taxon>Burkholderiales</taxon>
        <taxon>Sphaerotilaceae</taxon>
        <taxon>Caldimonas</taxon>
    </lineage>
</organism>
<evidence type="ECO:0000256" key="1">
    <source>
        <dbReference type="SAM" id="MobiDB-lite"/>
    </source>
</evidence>
<protein>
    <submittedName>
        <fullName evidence="2">DUF1688 domain-containing protein</fullName>
    </submittedName>
</protein>
<dbReference type="OrthoDB" id="9779699at2"/>
<dbReference type="PANTHER" id="PTHR31687">
    <property type="match status" value="1"/>
</dbReference>
<reference evidence="2 3" key="1">
    <citation type="submission" date="2018-02" db="EMBL/GenBank/DDBJ databases">
        <title>Reclassifiation of [Polyangium] brachysporum DSM 7029 as Guopingzhaonella breviflexa gen. nov., sp. nov., a member of the family Comamonadaceae.</title>
        <authorList>
            <person name="Tang B."/>
        </authorList>
    </citation>
    <scope>NUCLEOTIDE SEQUENCE [LARGE SCALE GENOMIC DNA]</scope>
    <source>
        <strain evidence="2 3">BCRC 80649</strain>
    </source>
</reference>
<dbReference type="RefSeq" id="WP_104300035.1">
    <property type="nucleotide sequence ID" value="NZ_PSNX01000001.1"/>
</dbReference>
<dbReference type="EMBL" id="PSNX01000001">
    <property type="protein sequence ID" value="PPE68056.1"/>
    <property type="molecule type" value="Genomic_DNA"/>
</dbReference>